<dbReference type="Gene3D" id="3.90.550.10">
    <property type="entry name" value="Spore Coat Polysaccharide Biosynthesis Protein SpsA, Chain A"/>
    <property type="match status" value="1"/>
</dbReference>
<evidence type="ECO:0000313" key="2">
    <source>
        <dbReference type="EMBL" id="SFC74017.1"/>
    </source>
</evidence>
<reference evidence="3" key="1">
    <citation type="submission" date="2016-10" db="EMBL/GenBank/DDBJ databases">
        <authorList>
            <person name="Varghese N."/>
            <person name="Submissions S."/>
        </authorList>
    </citation>
    <scope>NUCLEOTIDE SEQUENCE [LARGE SCALE GENOMIC DNA]</scope>
    <source>
        <strain evidence="3">DSM 24499</strain>
    </source>
</reference>
<keyword evidence="3" id="KW-1185">Reference proteome</keyword>
<dbReference type="OrthoDB" id="9788101at2"/>
<dbReference type="Proteomes" id="UP000199438">
    <property type="component" value="Unassembled WGS sequence"/>
</dbReference>
<protein>
    <submittedName>
        <fullName evidence="2">Glycosyltransferase involved in cell wall bisynthesis</fullName>
    </submittedName>
</protein>
<dbReference type="SUPFAM" id="SSF53448">
    <property type="entry name" value="Nucleotide-diphospho-sugar transferases"/>
    <property type="match status" value="1"/>
</dbReference>
<gene>
    <name evidence="2" type="ORF">SAMN04487907_10858</name>
</gene>
<name>A0A1I1LLE5_9FLAO</name>
<dbReference type="EMBL" id="FOKV01000008">
    <property type="protein sequence ID" value="SFC74017.1"/>
    <property type="molecule type" value="Genomic_DNA"/>
</dbReference>
<keyword evidence="2" id="KW-0808">Transferase</keyword>
<organism evidence="2 3">
    <name type="scientific">Zunongwangia mangrovi</name>
    <dbReference type="NCBI Taxonomy" id="1334022"/>
    <lineage>
        <taxon>Bacteria</taxon>
        <taxon>Pseudomonadati</taxon>
        <taxon>Bacteroidota</taxon>
        <taxon>Flavobacteriia</taxon>
        <taxon>Flavobacteriales</taxon>
        <taxon>Flavobacteriaceae</taxon>
        <taxon>Zunongwangia</taxon>
    </lineage>
</organism>
<dbReference type="STRING" id="1334022.SAMN04487907_10858"/>
<dbReference type="InterPro" id="IPR001173">
    <property type="entry name" value="Glyco_trans_2-like"/>
</dbReference>
<dbReference type="InterPro" id="IPR029044">
    <property type="entry name" value="Nucleotide-diphossugar_trans"/>
</dbReference>
<dbReference type="RefSeq" id="WP_092544060.1">
    <property type="nucleotide sequence ID" value="NZ_FOKV01000008.1"/>
</dbReference>
<evidence type="ECO:0000313" key="3">
    <source>
        <dbReference type="Proteomes" id="UP000199438"/>
    </source>
</evidence>
<dbReference type="PANTHER" id="PTHR22916">
    <property type="entry name" value="GLYCOSYLTRANSFERASE"/>
    <property type="match status" value="1"/>
</dbReference>
<dbReference type="Pfam" id="PF00535">
    <property type="entry name" value="Glycos_transf_2"/>
    <property type="match status" value="1"/>
</dbReference>
<accession>A0A1I1LLE5</accession>
<evidence type="ECO:0000259" key="1">
    <source>
        <dbReference type="Pfam" id="PF00535"/>
    </source>
</evidence>
<dbReference type="AlphaFoldDB" id="A0A1I1LLE5"/>
<sequence>MPLITIITINLNNLSGLKNTVQSVLDQFFKNYEYIVIDGGSKDGSVDYLKEKNEDIDYWISENDKGIYDAMNKGIKIAKGKYLYFLNSGDWLCNSNVFSEVQKQLIDSDFVYGDLIKSFPNGDLKLDKGVAGKQIKFQTFITGTINHGACFINQRMFQKYGLYDDTLKIVSDWKFFLIALGLNNAHVKYIDMPVAYFDMTGISNDLILRGKEREKVIEEVVPKPIYRTYIEFIEKQKKFTSYRYRKFEITDNKRFSRKLHSIIFRLFS</sequence>
<dbReference type="GO" id="GO:0016758">
    <property type="term" value="F:hexosyltransferase activity"/>
    <property type="evidence" value="ECO:0007669"/>
    <property type="project" value="UniProtKB-ARBA"/>
</dbReference>
<dbReference type="CDD" id="cd06433">
    <property type="entry name" value="GT_2_WfgS_like"/>
    <property type="match status" value="1"/>
</dbReference>
<feature type="domain" description="Glycosyltransferase 2-like" evidence="1">
    <location>
        <begin position="5"/>
        <end position="157"/>
    </location>
</feature>
<dbReference type="PANTHER" id="PTHR22916:SF67">
    <property type="entry name" value="COLANIC ACID BIOSYNTHESIS GLYCOSYL TRANSFERASE WCAE-RELATED"/>
    <property type="match status" value="1"/>
</dbReference>
<proteinExistence type="predicted"/>